<comment type="similarity">
    <text evidence="2">Belongs to the zinc-containing alcohol dehydrogenase family.</text>
</comment>
<keyword evidence="4" id="KW-0862">Zinc</keyword>
<dbReference type="InterPro" id="IPR036291">
    <property type="entry name" value="NAD(P)-bd_dom_sf"/>
</dbReference>
<evidence type="ECO:0000256" key="5">
    <source>
        <dbReference type="ARBA" id="ARBA00023002"/>
    </source>
</evidence>
<sequence>MQACVVHGAGDLRVDERPAVVPGPGEIAVTVALGGICGSDLHYYHHGRVGDFALREPMVLGHEVVGHVAALGPGTDGPDGPAVGTPVAVHPATPCGTCQECADGRRNICPHTRYLGSAAHTPHVQGGFARLISVPADQIRPLPPGLSLRRAVLAEPLSVALHAVRRAGQVSGKRVLVTGAGPIGCLVVAALRHHGAAEIVVSDLFDEPLRIATEMGATATARADRSDDPAWASSFDIAVEASGAPAGLRTCVDRVRRGGTVVLLGLLPPGEVPLLGNVAVTRELDLRGAFRFDTEFDEALSLLAQGLPVEPTVTHTFPLEQSVAAFDMARDRTVASKVLLDLTGGDRSDQGDQGDHGN</sequence>
<proteinExistence type="inferred from homology"/>
<keyword evidence="3" id="KW-0479">Metal-binding</keyword>
<dbReference type="PANTHER" id="PTHR43161:SF9">
    <property type="entry name" value="SORBITOL DEHYDROGENASE"/>
    <property type="match status" value="1"/>
</dbReference>
<dbReference type="Gene3D" id="3.90.180.10">
    <property type="entry name" value="Medium-chain alcohol dehydrogenases, catalytic domain"/>
    <property type="match status" value="1"/>
</dbReference>
<evidence type="ECO:0000313" key="9">
    <source>
        <dbReference type="Proteomes" id="UP001602058"/>
    </source>
</evidence>
<dbReference type="CDD" id="cd08232">
    <property type="entry name" value="idonate-5-DH"/>
    <property type="match status" value="1"/>
</dbReference>
<keyword evidence="9" id="KW-1185">Reference proteome</keyword>
<dbReference type="InterPro" id="IPR013154">
    <property type="entry name" value="ADH-like_N"/>
</dbReference>
<feature type="domain" description="Alcohol dehydrogenase-like C-terminal" evidence="6">
    <location>
        <begin position="182"/>
        <end position="304"/>
    </location>
</feature>
<dbReference type="Gene3D" id="3.40.50.720">
    <property type="entry name" value="NAD(P)-binding Rossmann-like Domain"/>
    <property type="match status" value="1"/>
</dbReference>
<comment type="cofactor">
    <cofactor evidence="1">
        <name>Zn(2+)</name>
        <dbReference type="ChEBI" id="CHEBI:29105"/>
    </cofactor>
</comment>
<evidence type="ECO:0000313" key="8">
    <source>
        <dbReference type="EMBL" id="MFF4522188.1"/>
    </source>
</evidence>
<accession>A0ABW6UFI8</accession>
<gene>
    <name evidence="8" type="ORF">ACFY1D_12180</name>
</gene>
<dbReference type="PANTHER" id="PTHR43161">
    <property type="entry name" value="SORBITOL DEHYDROGENASE"/>
    <property type="match status" value="1"/>
</dbReference>
<name>A0ABW6UFI8_9ACTN</name>
<dbReference type="SUPFAM" id="SSF51735">
    <property type="entry name" value="NAD(P)-binding Rossmann-fold domains"/>
    <property type="match status" value="1"/>
</dbReference>
<evidence type="ECO:0000259" key="6">
    <source>
        <dbReference type="Pfam" id="PF00107"/>
    </source>
</evidence>
<dbReference type="SUPFAM" id="SSF50129">
    <property type="entry name" value="GroES-like"/>
    <property type="match status" value="1"/>
</dbReference>
<comment type="caution">
    <text evidence="8">The sequence shown here is derived from an EMBL/GenBank/DDBJ whole genome shotgun (WGS) entry which is preliminary data.</text>
</comment>
<evidence type="ECO:0000256" key="1">
    <source>
        <dbReference type="ARBA" id="ARBA00001947"/>
    </source>
</evidence>
<dbReference type="Pfam" id="PF00107">
    <property type="entry name" value="ADH_zinc_N"/>
    <property type="match status" value="1"/>
</dbReference>
<keyword evidence="5" id="KW-0560">Oxidoreductase</keyword>
<evidence type="ECO:0000256" key="4">
    <source>
        <dbReference type="ARBA" id="ARBA00022833"/>
    </source>
</evidence>
<dbReference type="Proteomes" id="UP001602058">
    <property type="component" value="Unassembled WGS sequence"/>
</dbReference>
<organism evidence="8 9">
    <name type="scientific">Streptomyces bluensis</name>
    <dbReference type="NCBI Taxonomy" id="33897"/>
    <lineage>
        <taxon>Bacteria</taxon>
        <taxon>Bacillati</taxon>
        <taxon>Actinomycetota</taxon>
        <taxon>Actinomycetes</taxon>
        <taxon>Kitasatosporales</taxon>
        <taxon>Streptomycetaceae</taxon>
        <taxon>Streptomyces</taxon>
    </lineage>
</organism>
<protein>
    <submittedName>
        <fullName evidence="8">L-idonate 5-dehydrogenase</fullName>
    </submittedName>
</protein>
<dbReference type="Pfam" id="PF08240">
    <property type="entry name" value="ADH_N"/>
    <property type="match status" value="1"/>
</dbReference>
<reference evidence="8 9" key="1">
    <citation type="submission" date="2024-10" db="EMBL/GenBank/DDBJ databases">
        <title>The Natural Products Discovery Center: Release of the First 8490 Sequenced Strains for Exploring Actinobacteria Biosynthetic Diversity.</title>
        <authorList>
            <person name="Kalkreuter E."/>
            <person name="Kautsar S.A."/>
            <person name="Yang D."/>
            <person name="Bader C.D."/>
            <person name="Teijaro C.N."/>
            <person name="Fluegel L."/>
            <person name="Davis C.M."/>
            <person name="Simpson J.R."/>
            <person name="Lauterbach L."/>
            <person name="Steele A.D."/>
            <person name="Gui C."/>
            <person name="Meng S."/>
            <person name="Li G."/>
            <person name="Viehrig K."/>
            <person name="Ye F."/>
            <person name="Su P."/>
            <person name="Kiefer A.F."/>
            <person name="Nichols A."/>
            <person name="Cepeda A.J."/>
            <person name="Yan W."/>
            <person name="Fan B."/>
            <person name="Jiang Y."/>
            <person name="Adhikari A."/>
            <person name="Zheng C.-J."/>
            <person name="Schuster L."/>
            <person name="Cowan T.M."/>
            <person name="Smanski M.J."/>
            <person name="Chevrette M.G."/>
            <person name="De Carvalho L.P.S."/>
            <person name="Shen B."/>
        </authorList>
    </citation>
    <scope>NUCLEOTIDE SEQUENCE [LARGE SCALE GENOMIC DNA]</scope>
    <source>
        <strain evidence="8 9">NPDC001390</strain>
    </source>
</reference>
<evidence type="ECO:0000259" key="7">
    <source>
        <dbReference type="Pfam" id="PF08240"/>
    </source>
</evidence>
<dbReference type="InterPro" id="IPR013149">
    <property type="entry name" value="ADH-like_C"/>
</dbReference>
<dbReference type="RefSeq" id="WP_387885890.1">
    <property type="nucleotide sequence ID" value="NZ_JBIAWJ010000004.1"/>
</dbReference>
<evidence type="ECO:0000256" key="2">
    <source>
        <dbReference type="ARBA" id="ARBA00008072"/>
    </source>
</evidence>
<feature type="domain" description="Alcohol dehydrogenase-like N-terminal" evidence="7">
    <location>
        <begin position="23"/>
        <end position="143"/>
    </location>
</feature>
<evidence type="ECO:0000256" key="3">
    <source>
        <dbReference type="ARBA" id="ARBA00022723"/>
    </source>
</evidence>
<dbReference type="EMBL" id="JBIAWJ010000004">
    <property type="protein sequence ID" value="MFF4522188.1"/>
    <property type="molecule type" value="Genomic_DNA"/>
</dbReference>
<dbReference type="InterPro" id="IPR011032">
    <property type="entry name" value="GroES-like_sf"/>
</dbReference>